<gene>
    <name evidence="1" type="ORF">NC653_018754</name>
</gene>
<dbReference type="Proteomes" id="UP001164929">
    <property type="component" value="Chromosome 7"/>
</dbReference>
<evidence type="ECO:0000313" key="1">
    <source>
        <dbReference type="EMBL" id="KAJ6990300.1"/>
    </source>
</evidence>
<evidence type="ECO:0000313" key="2">
    <source>
        <dbReference type="Proteomes" id="UP001164929"/>
    </source>
</evidence>
<dbReference type="EMBL" id="JAQIZT010000007">
    <property type="protein sequence ID" value="KAJ6990300.1"/>
    <property type="molecule type" value="Genomic_DNA"/>
</dbReference>
<sequence length="95" mass="11363">MYKVGLTKFADLTNQEYHAMFLGMRSDPKHKLMKSKNLSERYVYKAEIISLKSSFLRRGKLTTKWATFLCNFSKRRFCGQYHNHNTNLYLQPMFI</sequence>
<accession>A0AAD6VW06</accession>
<proteinExistence type="predicted"/>
<protein>
    <submittedName>
        <fullName evidence="1">Uncharacterized protein</fullName>
    </submittedName>
</protein>
<keyword evidence="2" id="KW-1185">Reference proteome</keyword>
<dbReference type="AlphaFoldDB" id="A0AAD6VW06"/>
<comment type="caution">
    <text evidence="1">The sequence shown here is derived from an EMBL/GenBank/DDBJ whole genome shotgun (WGS) entry which is preliminary data.</text>
</comment>
<organism evidence="1 2">
    <name type="scientific">Populus alba x Populus x berolinensis</name>
    <dbReference type="NCBI Taxonomy" id="444605"/>
    <lineage>
        <taxon>Eukaryota</taxon>
        <taxon>Viridiplantae</taxon>
        <taxon>Streptophyta</taxon>
        <taxon>Embryophyta</taxon>
        <taxon>Tracheophyta</taxon>
        <taxon>Spermatophyta</taxon>
        <taxon>Magnoliopsida</taxon>
        <taxon>eudicotyledons</taxon>
        <taxon>Gunneridae</taxon>
        <taxon>Pentapetalae</taxon>
        <taxon>rosids</taxon>
        <taxon>fabids</taxon>
        <taxon>Malpighiales</taxon>
        <taxon>Salicaceae</taxon>
        <taxon>Saliceae</taxon>
        <taxon>Populus</taxon>
    </lineage>
</organism>
<reference evidence="1" key="1">
    <citation type="journal article" date="2023" name="Mol. Ecol. Resour.">
        <title>Chromosome-level genome assembly of a triploid poplar Populus alba 'Berolinensis'.</title>
        <authorList>
            <person name="Chen S."/>
            <person name="Yu Y."/>
            <person name="Wang X."/>
            <person name="Wang S."/>
            <person name="Zhang T."/>
            <person name="Zhou Y."/>
            <person name="He R."/>
            <person name="Meng N."/>
            <person name="Wang Y."/>
            <person name="Liu W."/>
            <person name="Liu Z."/>
            <person name="Liu J."/>
            <person name="Guo Q."/>
            <person name="Huang H."/>
            <person name="Sederoff R.R."/>
            <person name="Wang G."/>
            <person name="Qu G."/>
            <person name="Chen S."/>
        </authorList>
    </citation>
    <scope>NUCLEOTIDE SEQUENCE</scope>
    <source>
        <strain evidence="1">SC-2020</strain>
    </source>
</reference>
<name>A0AAD6VW06_9ROSI</name>